<dbReference type="InterPro" id="IPR036237">
    <property type="entry name" value="Xyl_isomerase-like_sf"/>
</dbReference>
<protein>
    <recommendedName>
        <fullName evidence="1">UPF0276 protein NBZ79_06140</fullName>
    </recommendedName>
</protein>
<dbReference type="SUPFAM" id="SSF51658">
    <property type="entry name" value="Xylose isomerase-like"/>
    <property type="match status" value="1"/>
</dbReference>
<dbReference type="Proteomes" id="UP001056291">
    <property type="component" value="Chromosome"/>
</dbReference>
<evidence type="ECO:0000313" key="3">
    <source>
        <dbReference type="Proteomes" id="UP001056291"/>
    </source>
</evidence>
<gene>
    <name evidence="2" type="ORF">NBZ79_06140</name>
</gene>
<evidence type="ECO:0000256" key="1">
    <source>
        <dbReference type="HAMAP-Rule" id="MF_00697"/>
    </source>
</evidence>
<dbReference type="PANTHER" id="PTHR42194:SF1">
    <property type="entry name" value="UPF0276 PROTEIN HI_1600"/>
    <property type="match status" value="1"/>
</dbReference>
<dbReference type="NCBIfam" id="NF003818">
    <property type="entry name" value="PRK05409.1"/>
    <property type="match status" value="1"/>
</dbReference>
<dbReference type="EMBL" id="CP098747">
    <property type="protein sequence ID" value="USG62553.1"/>
    <property type="molecule type" value="Genomic_DNA"/>
</dbReference>
<dbReference type="Pfam" id="PF05114">
    <property type="entry name" value="MbnB_TglH_ChrH"/>
    <property type="match status" value="1"/>
</dbReference>
<organism evidence="2 3">
    <name type="scientific">Sneathiella marina</name>
    <dbReference type="NCBI Taxonomy" id="2950108"/>
    <lineage>
        <taxon>Bacteria</taxon>
        <taxon>Pseudomonadati</taxon>
        <taxon>Pseudomonadota</taxon>
        <taxon>Alphaproteobacteria</taxon>
        <taxon>Sneathiellales</taxon>
        <taxon>Sneathiellaceae</taxon>
        <taxon>Sneathiella</taxon>
    </lineage>
</organism>
<dbReference type="HAMAP" id="MF_00697">
    <property type="entry name" value="UPF0276"/>
    <property type="match status" value="1"/>
</dbReference>
<dbReference type="RefSeq" id="WP_251936415.1">
    <property type="nucleotide sequence ID" value="NZ_CP098747.1"/>
</dbReference>
<dbReference type="InterPro" id="IPR007801">
    <property type="entry name" value="MbnB/TglH/ChrH"/>
</dbReference>
<comment type="similarity">
    <text evidence="1">Belongs to the UPF0276 family.</text>
</comment>
<sequence length="294" mass="32693">MNALESTIPPHSLLRAGAGFKPEHFEEILQGNHKSSLFEIHAENYMGAGGRPHQVLESLRADYPISCHGVGLSIGSAEGLDPAHLKRLKKICDRYEPVLFSEHLAWSSHNGSFLNDLLPLPYTEETVKLVSGHIDQIQNCLGRQMLLENPSLYLSFHQNSLSEIEFLKEVTSHTGCGLLLDVNNVFVSATNLGFDAQEYIAGFPVDLVQEIHLAGFSKDPETTDNSLLIDAHNREVAEPVWQLYTNLIGRIGSIPTIIEWDSDIPRWNILSAEVQKAEQILRAALPLHEALNVH</sequence>
<dbReference type="Gene3D" id="3.20.20.150">
    <property type="entry name" value="Divalent-metal-dependent TIM barrel enzymes"/>
    <property type="match status" value="1"/>
</dbReference>
<name>A0ABY4W671_9PROT</name>
<dbReference type="PANTHER" id="PTHR42194">
    <property type="entry name" value="UPF0276 PROTEIN HI_1600"/>
    <property type="match status" value="1"/>
</dbReference>
<keyword evidence="3" id="KW-1185">Reference proteome</keyword>
<accession>A0ABY4W671</accession>
<proteinExistence type="inferred from homology"/>
<evidence type="ECO:0000313" key="2">
    <source>
        <dbReference type="EMBL" id="USG62553.1"/>
    </source>
</evidence>
<reference evidence="2" key="1">
    <citation type="submission" date="2022-06" db="EMBL/GenBank/DDBJ databases">
        <title>Sneathiella actinostolidae sp. nov., isolated from a sea anemonein the Western Pacific Ocean.</title>
        <authorList>
            <person name="Wei M.J."/>
        </authorList>
    </citation>
    <scope>NUCLEOTIDE SEQUENCE</scope>
    <source>
        <strain evidence="2">PHK-P5</strain>
    </source>
</reference>